<dbReference type="Pfam" id="PF05159">
    <property type="entry name" value="Capsule_synth"/>
    <property type="match status" value="1"/>
</dbReference>
<dbReference type="InterPro" id="IPR007833">
    <property type="entry name" value="Capsule_polysaccharide_synth"/>
</dbReference>
<gene>
    <name evidence="1" type="ORF">DF3PA_260029</name>
</gene>
<name>A0A564WGI1_9PROT</name>
<dbReference type="AlphaFoldDB" id="A0A564WGI1"/>
<dbReference type="GO" id="GO:0000271">
    <property type="term" value="P:polysaccharide biosynthetic process"/>
    <property type="evidence" value="ECO:0007669"/>
    <property type="project" value="InterPro"/>
</dbReference>
<dbReference type="GO" id="GO:0015774">
    <property type="term" value="P:polysaccharide transport"/>
    <property type="evidence" value="ECO:0007669"/>
    <property type="project" value="InterPro"/>
</dbReference>
<reference evidence="1" key="1">
    <citation type="submission" date="2018-11" db="EMBL/GenBank/DDBJ databases">
        <authorList>
            <person name="Onetto C."/>
        </authorList>
    </citation>
    <scope>NUCLEOTIDE SEQUENCE [LARGE SCALE GENOMIC DNA]</scope>
</reference>
<sequence>MKQSFLFLQGPHGPFFHALGRALAEKGHDVTRIAFNGGDLLDWPGRETVLFRRRAEAWPGWLGALATERRISDLVLYGDCRPLHRAAIELLRPLGVRIHVFEEGYFRPDWVTLERDAVNGHSRLAPEIAPVVARDAAAAAQADGAASIVIPESVAVGRTTGAMARLCVRYYLAQAATGWLFRHYRSHRPESAWRELSAWVRRAVTRRRAAKGERRAIEALLTDPRPMFLLPLQLDSDAQIRIHSPFASMADVIEHVVGSFARHAAATDRLLIKNHPLDAGVTDYRRLAADVASRHGVAARVAFVEGGHLPTLLRCAKGVVTVNSTAGLQAIHHSRPTHVLGSAVYAVDGLADPQPLATFWRTPKAPDPLFYRAFRAQVMARCQFNGSFFTPAGRALLLRAVAERLAAEPHASESPAIALAAIESAAIAAAAGDVAATAHALAWEPERAEAA</sequence>
<evidence type="ECO:0000313" key="1">
    <source>
        <dbReference type="EMBL" id="VUX46663.1"/>
    </source>
</evidence>
<dbReference type="Proteomes" id="UP000326641">
    <property type="component" value="Unassembled WGS sequence"/>
</dbReference>
<comment type="caution">
    <text evidence="1">The sequence shown here is derived from an EMBL/GenBank/DDBJ whole genome shotgun (WGS) entry which is preliminary data.</text>
</comment>
<evidence type="ECO:0000313" key="2">
    <source>
        <dbReference type="Proteomes" id="UP000326641"/>
    </source>
</evidence>
<dbReference type="EMBL" id="UXAT02000019">
    <property type="protein sequence ID" value="VUX46663.1"/>
    <property type="molecule type" value="Genomic_DNA"/>
</dbReference>
<organism evidence="1 2">
    <name type="scientific">Candidatus Defluviicoccus seviourii</name>
    <dbReference type="NCBI Taxonomy" id="2565273"/>
    <lineage>
        <taxon>Bacteria</taxon>
        <taxon>Pseudomonadati</taxon>
        <taxon>Pseudomonadota</taxon>
        <taxon>Alphaproteobacteria</taxon>
        <taxon>Rhodospirillales</taxon>
        <taxon>Rhodospirillaceae</taxon>
        <taxon>Defluviicoccus</taxon>
    </lineage>
</organism>
<accession>A0A564WGI1</accession>
<protein>
    <submittedName>
        <fullName evidence="1">Capsular polysaccharide biosynthesis protein</fullName>
    </submittedName>
</protein>
<proteinExistence type="predicted"/>
<keyword evidence="2" id="KW-1185">Reference proteome</keyword>
<dbReference type="CDD" id="cd16441">
    <property type="entry name" value="beta_Kdo_transferase_KpsS"/>
    <property type="match status" value="1"/>
</dbReference>